<organism evidence="1 2">
    <name type="scientific">Caerostris extrusa</name>
    <name type="common">Bark spider</name>
    <name type="synonym">Caerostris bankana</name>
    <dbReference type="NCBI Taxonomy" id="172846"/>
    <lineage>
        <taxon>Eukaryota</taxon>
        <taxon>Metazoa</taxon>
        <taxon>Ecdysozoa</taxon>
        <taxon>Arthropoda</taxon>
        <taxon>Chelicerata</taxon>
        <taxon>Arachnida</taxon>
        <taxon>Araneae</taxon>
        <taxon>Araneomorphae</taxon>
        <taxon>Entelegynae</taxon>
        <taxon>Araneoidea</taxon>
        <taxon>Araneidae</taxon>
        <taxon>Caerostris</taxon>
    </lineage>
</organism>
<protein>
    <submittedName>
        <fullName evidence="1">Uncharacterized protein</fullName>
    </submittedName>
</protein>
<evidence type="ECO:0000313" key="1">
    <source>
        <dbReference type="EMBL" id="GIX75529.1"/>
    </source>
</evidence>
<gene>
    <name evidence="1" type="ORF">CEXT_773331</name>
</gene>
<name>A0AAV4MUG8_CAEEX</name>
<dbReference type="Proteomes" id="UP001054945">
    <property type="component" value="Unassembled WGS sequence"/>
</dbReference>
<dbReference type="EMBL" id="BPLR01002595">
    <property type="protein sequence ID" value="GIX75529.1"/>
    <property type="molecule type" value="Genomic_DNA"/>
</dbReference>
<comment type="caution">
    <text evidence="1">The sequence shown here is derived from an EMBL/GenBank/DDBJ whole genome shotgun (WGS) entry which is preliminary data.</text>
</comment>
<accession>A0AAV4MUG8</accession>
<evidence type="ECO:0000313" key="2">
    <source>
        <dbReference type="Proteomes" id="UP001054945"/>
    </source>
</evidence>
<dbReference type="AlphaFoldDB" id="A0AAV4MUG8"/>
<sequence>MTSRAPQPRVKVNLVVTQSLNEGVDARDNVFSCPRKQHVVKMKGFDALREILGENLGTDVDCQRRKRRKKRRK</sequence>
<reference evidence="1 2" key="1">
    <citation type="submission" date="2021-06" db="EMBL/GenBank/DDBJ databases">
        <title>Caerostris extrusa draft genome.</title>
        <authorList>
            <person name="Kono N."/>
            <person name="Arakawa K."/>
        </authorList>
    </citation>
    <scope>NUCLEOTIDE SEQUENCE [LARGE SCALE GENOMIC DNA]</scope>
</reference>
<keyword evidence="2" id="KW-1185">Reference proteome</keyword>
<proteinExistence type="predicted"/>